<dbReference type="PROSITE" id="PS00868">
    <property type="entry name" value="CYS_MET_METAB_PP"/>
    <property type="match status" value="1"/>
</dbReference>
<dbReference type="Pfam" id="PF01053">
    <property type="entry name" value="Cys_Met_Meta_PP"/>
    <property type="match status" value="1"/>
</dbReference>
<keyword evidence="2 3" id="KW-0663">Pyridoxal phosphate</keyword>
<dbReference type="KEGG" id="eaj:Q3M24_16715"/>
<evidence type="ECO:0000256" key="1">
    <source>
        <dbReference type="ARBA" id="ARBA00001933"/>
    </source>
</evidence>
<dbReference type="InterPro" id="IPR000277">
    <property type="entry name" value="Cys/Met-Metab_PyrdxlP-dep_enz"/>
</dbReference>
<evidence type="ECO:0000256" key="3">
    <source>
        <dbReference type="PIRSR" id="PIRSR001434-2"/>
    </source>
</evidence>
<dbReference type="GO" id="GO:0030170">
    <property type="term" value="F:pyridoxal phosphate binding"/>
    <property type="evidence" value="ECO:0007669"/>
    <property type="project" value="InterPro"/>
</dbReference>
<protein>
    <submittedName>
        <fullName evidence="5">PLP-dependent transferase</fullName>
    </submittedName>
</protein>
<dbReference type="EMBL" id="CP159373">
    <property type="protein sequence ID" value="XCN71933.1"/>
    <property type="molecule type" value="Genomic_DNA"/>
</dbReference>
<dbReference type="InterPro" id="IPR054542">
    <property type="entry name" value="Cys_met_metab_PP"/>
</dbReference>
<organism evidence="5">
    <name type="scientific">Candidatus Electrothrix aestuarii</name>
    <dbReference type="NCBI Taxonomy" id="3062594"/>
    <lineage>
        <taxon>Bacteria</taxon>
        <taxon>Pseudomonadati</taxon>
        <taxon>Thermodesulfobacteriota</taxon>
        <taxon>Desulfobulbia</taxon>
        <taxon>Desulfobulbales</taxon>
        <taxon>Desulfobulbaceae</taxon>
        <taxon>Candidatus Electrothrix</taxon>
    </lineage>
</organism>
<dbReference type="InterPro" id="IPR044639">
    <property type="entry name" value="CGS1/2"/>
</dbReference>
<accession>A0AAU8LSB8</accession>
<dbReference type="GO" id="GO:0003962">
    <property type="term" value="F:cystathionine gamma-synthase activity"/>
    <property type="evidence" value="ECO:0007669"/>
    <property type="project" value="InterPro"/>
</dbReference>
<evidence type="ECO:0000313" key="5">
    <source>
        <dbReference type="EMBL" id="XCN71933.1"/>
    </source>
</evidence>
<name>A0AAU8LSB8_9BACT</name>
<dbReference type="InterPro" id="IPR015421">
    <property type="entry name" value="PyrdxlP-dep_Trfase_major"/>
</dbReference>
<reference evidence="5" key="2">
    <citation type="submission" date="2024-06" db="EMBL/GenBank/DDBJ databases">
        <authorList>
            <person name="Plum-Jensen L.E."/>
            <person name="Schramm A."/>
            <person name="Marshall I.P.G."/>
        </authorList>
    </citation>
    <scope>NUCLEOTIDE SEQUENCE</scope>
    <source>
        <strain evidence="5">Rat1</strain>
    </source>
</reference>
<dbReference type="InterPro" id="IPR015422">
    <property type="entry name" value="PyrdxlP-dep_Trfase_small"/>
</dbReference>
<dbReference type="PANTHER" id="PTHR43379:SF1">
    <property type="entry name" value="CYSTATHIONINE GAMMA-SYNTHASE 1, CHLOROPLASTIC-RELATED"/>
    <property type="match status" value="1"/>
</dbReference>
<dbReference type="Gene3D" id="3.90.1150.10">
    <property type="entry name" value="Aspartate Aminotransferase, domain 1"/>
    <property type="match status" value="1"/>
</dbReference>
<comment type="cofactor">
    <cofactor evidence="1 4">
        <name>pyridoxal 5'-phosphate</name>
        <dbReference type="ChEBI" id="CHEBI:597326"/>
    </cofactor>
</comment>
<dbReference type="SUPFAM" id="SSF53383">
    <property type="entry name" value="PLP-dependent transferases"/>
    <property type="match status" value="1"/>
</dbReference>
<keyword evidence="5" id="KW-0808">Transferase</keyword>
<proteinExistence type="inferred from homology"/>
<dbReference type="GO" id="GO:0019346">
    <property type="term" value="P:transsulfuration"/>
    <property type="evidence" value="ECO:0007669"/>
    <property type="project" value="InterPro"/>
</dbReference>
<dbReference type="GO" id="GO:0009086">
    <property type="term" value="P:methionine biosynthetic process"/>
    <property type="evidence" value="ECO:0007669"/>
    <property type="project" value="InterPro"/>
</dbReference>
<dbReference type="Gene3D" id="3.40.640.10">
    <property type="entry name" value="Type I PLP-dependent aspartate aminotransferase-like (Major domain)"/>
    <property type="match status" value="1"/>
</dbReference>
<dbReference type="AlphaFoldDB" id="A0AAU8LSB8"/>
<dbReference type="InterPro" id="IPR015424">
    <property type="entry name" value="PyrdxlP-dep_Trfase"/>
</dbReference>
<evidence type="ECO:0000256" key="2">
    <source>
        <dbReference type="ARBA" id="ARBA00022898"/>
    </source>
</evidence>
<comment type="similarity">
    <text evidence="4">Belongs to the trans-sulfuration enzymes family.</text>
</comment>
<gene>
    <name evidence="5" type="ORF">Q3M24_16715</name>
</gene>
<feature type="modified residue" description="N6-(pyridoxal phosphate)lysine" evidence="3">
    <location>
        <position position="200"/>
    </location>
</feature>
<reference evidence="5" key="1">
    <citation type="journal article" date="2024" name="Syst. Appl. Microbiol.">
        <title>First single-strain enrichments of Electrothrix cable bacteria, description of E. aestuarii sp. nov. and E. rattekaaiensis sp. nov., and proposal of a cable bacteria taxonomy following the rules of the SeqCode.</title>
        <authorList>
            <person name="Plum-Jensen L.E."/>
            <person name="Schramm A."/>
            <person name="Marshall I.P.G."/>
        </authorList>
    </citation>
    <scope>NUCLEOTIDE SEQUENCE</scope>
    <source>
        <strain evidence="5">Rat1</strain>
    </source>
</reference>
<sequence length="385" mass="44156">MANQRETECYQNSILDPIYQNIAFFYEDTDAVVESLHCKKVPRGRYGRYHNPLWEKVEKRLANLEGAEQGVLFSSGMSAIYHSLMALFEKGSFILAPLQSYKNTRIIFQDLLSKFGVESEFVSLEHPDIFLEKIYNCREYLDAIFLEIPSNPHLYFADLEKIRSVIRKDTLIITDTTLATPINFNPIKWGADIVIHSCTKYMGGQGDLMMGCVLGRNGPLDKIRTHRNITGAVPSSHDTFLLNRSINTLGLRMEYLNNAGVQLADFLKKHPKVKKVYYPSLEEHPHRHLYEKYVEGYGGLVTFDIDADKEKVSEFVDLLEHPYMASNFGSPQTLIEHLSVFTYYNLTPEERREIHITDGMIRLAIGYTMPITAIIQDIDKALNKI</sequence>
<evidence type="ECO:0000256" key="4">
    <source>
        <dbReference type="RuleBase" id="RU362118"/>
    </source>
</evidence>
<dbReference type="PANTHER" id="PTHR43379">
    <property type="entry name" value="CYSTATHIONINE GAMMA-SYNTHASE"/>
    <property type="match status" value="1"/>
</dbReference>
<dbReference type="PIRSF" id="PIRSF001434">
    <property type="entry name" value="CGS"/>
    <property type="match status" value="1"/>
</dbReference>